<sequence>MVHLLLLKFFLVLRVKRRNQFFLLSSSAISSSLIASLYAAFTVIETKDVSFMLMPRRFNSQAQEVPLAVYQFQREPQMARIDSSEDVSS</sequence>
<protein>
    <submittedName>
        <fullName evidence="2">Uncharacterized protein</fullName>
    </submittedName>
</protein>
<keyword evidence="1" id="KW-1133">Transmembrane helix</keyword>
<name>A0A398DA48_9BACT</name>
<feature type="transmembrane region" description="Helical" evidence="1">
    <location>
        <begin position="21"/>
        <end position="44"/>
    </location>
</feature>
<evidence type="ECO:0000313" key="3">
    <source>
        <dbReference type="Proteomes" id="UP000266489"/>
    </source>
</evidence>
<gene>
    <name evidence="2" type="ORF">SMC5_08560</name>
</gene>
<reference evidence="2 3" key="1">
    <citation type="submission" date="2018-09" db="EMBL/GenBank/DDBJ databases">
        <title>Discovery and Ecogenomic Context for Candidatus Cryosericales, a Global Caldiserica Order Active in Thawing Permafrost.</title>
        <authorList>
            <person name="Martinez M.A."/>
            <person name="Woodcroft B.J."/>
            <person name="Ignacio Espinoza J.C."/>
            <person name="Zayed A."/>
            <person name="Singleton C.M."/>
            <person name="Boyd J."/>
            <person name="Li Y.-F."/>
            <person name="Purvine S."/>
            <person name="Maughan H."/>
            <person name="Hodgkins S.B."/>
            <person name="Anderson D."/>
            <person name="Sederholm M."/>
            <person name="Temperton B."/>
            <person name="Saleska S.R."/>
            <person name="Tyson G.W."/>
            <person name="Rich V.I."/>
        </authorList>
    </citation>
    <scope>NUCLEOTIDE SEQUENCE [LARGE SCALE GENOMIC DNA]</scope>
    <source>
        <strain evidence="2 3">SMC5</strain>
    </source>
</reference>
<proteinExistence type="predicted"/>
<evidence type="ECO:0000313" key="2">
    <source>
        <dbReference type="EMBL" id="RIE08024.1"/>
    </source>
</evidence>
<comment type="caution">
    <text evidence="2">The sequence shown here is derived from an EMBL/GenBank/DDBJ whole genome shotgun (WGS) entry which is preliminary data.</text>
</comment>
<organism evidence="2 3">
    <name type="scientific">Candidatus Cryosericum odellii</name>
    <dbReference type="NCBI Taxonomy" id="2290917"/>
    <lineage>
        <taxon>Bacteria</taxon>
        <taxon>Pseudomonadati</taxon>
        <taxon>Caldisericota/Cryosericota group</taxon>
        <taxon>Candidatus Cryosericota</taxon>
        <taxon>Candidatus Cryosericia</taxon>
        <taxon>Candidatus Cryosericales</taxon>
        <taxon>Candidatus Cryosericaceae</taxon>
        <taxon>Candidatus Cryosericum</taxon>
    </lineage>
</organism>
<accession>A0A398DA48</accession>
<evidence type="ECO:0000256" key="1">
    <source>
        <dbReference type="SAM" id="Phobius"/>
    </source>
</evidence>
<keyword evidence="1" id="KW-0812">Transmembrane</keyword>
<keyword evidence="1" id="KW-0472">Membrane</keyword>
<dbReference type="Proteomes" id="UP000266489">
    <property type="component" value="Unassembled WGS sequence"/>
</dbReference>
<dbReference type="EMBL" id="QXIU01000211">
    <property type="protein sequence ID" value="RIE08024.1"/>
    <property type="molecule type" value="Genomic_DNA"/>
</dbReference>
<dbReference type="AlphaFoldDB" id="A0A398DA48"/>